<dbReference type="EMBL" id="CP011545">
    <property type="protein sequence ID" value="AKK08623.1"/>
    <property type="molecule type" value="Genomic_DNA"/>
</dbReference>
<accession>A0A0G3H9S7</accession>
<feature type="transmembrane region" description="Helical" evidence="1">
    <location>
        <begin position="96"/>
        <end position="117"/>
    </location>
</feature>
<name>A0A0G3H9S7_9CORY</name>
<dbReference type="OrthoDB" id="4337585at2"/>
<reference evidence="3" key="2">
    <citation type="submission" date="2015-05" db="EMBL/GenBank/DDBJ databases">
        <title>Complete genome sequence of Corynebacterium testudinoris DSM 44614, recovered from necrotic lesions in the mouth of a tortoise.</title>
        <authorList>
            <person name="Ruckert C."/>
            <person name="Albersmeier A."/>
            <person name="Winkler A."/>
            <person name="Tauch A."/>
        </authorList>
    </citation>
    <scope>NUCLEOTIDE SEQUENCE [LARGE SCALE GENOMIC DNA]</scope>
    <source>
        <strain evidence="3">DSM 44614</strain>
    </source>
</reference>
<keyword evidence="1" id="KW-0812">Transmembrane</keyword>
<reference evidence="2 3" key="1">
    <citation type="journal article" date="2015" name="Genome Announc.">
        <title>Complete Genome Sequence of the Type Strain Corynebacterium testudinoris DSM 44614, Recovered from Necrotic Lesions in the Mouth of a Tortoise.</title>
        <authorList>
            <person name="Ruckert C."/>
            <person name="Kriete M."/>
            <person name="Jaenicke S."/>
            <person name="Winkler A."/>
            <person name="Tauch A."/>
        </authorList>
    </citation>
    <scope>NUCLEOTIDE SEQUENCE [LARGE SCALE GENOMIC DNA]</scope>
    <source>
        <strain evidence="2 3">DSM 44614</strain>
    </source>
</reference>
<gene>
    <name evidence="2" type="ORF">CTEST_05900</name>
</gene>
<keyword evidence="3" id="KW-1185">Reference proteome</keyword>
<dbReference type="KEGG" id="cted:CTEST_05900"/>
<dbReference type="PATRIC" id="fig|136857.5.peg.1172"/>
<dbReference type="AlphaFoldDB" id="A0A0G3H9S7"/>
<keyword evidence="1" id="KW-0472">Membrane</keyword>
<evidence type="ECO:0000313" key="2">
    <source>
        <dbReference type="EMBL" id="AKK08623.1"/>
    </source>
</evidence>
<sequence>MSYHNDLAYQLRRRGCDEDQVSEVLYTVDDAVNSTGRTAEEEFGRPEAYAEKFEGPKKSTPGRKVLGVFGFLGILGVAVYAIWPQWFGFTNVIVEQFAGIIVLLLLLILGVAIGSIVDHRLPTSYTEHQRLPRR</sequence>
<dbReference type="STRING" id="136857.CTEST_05900"/>
<evidence type="ECO:0000256" key="1">
    <source>
        <dbReference type="SAM" id="Phobius"/>
    </source>
</evidence>
<proteinExistence type="predicted"/>
<dbReference type="RefSeq" id="WP_047252956.1">
    <property type="nucleotide sequence ID" value="NZ_CP011545.1"/>
</dbReference>
<keyword evidence="1" id="KW-1133">Transmembrane helix</keyword>
<evidence type="ECO:0000313" key="3">
    <source>
        <dbReference type="Proteomes" id="UP000035540"/>
    </source>
</evidence>
<dbReference type="Proteomes" id="UP000035540">
    <property type="component" value="Chromosome"/>
</dbReference>
<protein>
    <submittedName>
        <fullName evidence="2">Uncharacterized protein</fullName>
    </submittedName>
</protein>
<organism evidence="2 3">
    <name type="scientific">Corynebacterium testudinoris</name>
    <dbReference type="NCBI Taxonomy" id="136857"/>
    <lineage>
        <taxon>Bacteria</taxon>
        <taxon>Bacillati</taxon>
        <taxon>Actinomycetota</taxon>
        <taxon>Actinomycetes</taxon>
        <taxon>Mycobacteriales</taxon>
        <taxon>Corynebacteriaceae</taxon>
        <taxon>Corynebacterium</taxon>
    </lineage>
</organism>
<feature type="transmembrane region" description="Helical" evidence="1">
    <location>
        <begin position="65"/>
        <end position="84"/>
    </location>
</feature>